<dbReference type="Gene3D" id="1.10.10.60">
    <property type="entry name" value="Homeodomain-like"/>
    <property type="match status" value="2"/>
</dbReference>
<evidence type="ECO:0000256" key="1">
    <source>
        <dbReference type="ARBA" id="ARBA00023015"/>
    </source>
</evidence>
<organism evidence="6 7">
    <name type="scientific">Breznakiella homolactica</name>
    <dbReference type="NCBI Taxonomy" id="2798577"/>
    <lineage>
        <taxon>Bacteria</taxon>
        <taxon>Pseudomonadati</taxon>
        <taxon>Spirochaetota</taxon>
        <taxon>Spirochaetia</taxon>
        <taxon>Spirochaetales</taxon>
        <taxon>Breznakiellaceae</taxon>
        <taxon>Breznakiella</taxon>
    </lineage>
</organism>
<evidence type="ECO:0000259" key="4">
    <source>
        <dbReference type="PROSITE" id="PS01124"/>
    </source>
</evidence>
<dbReference type="SUPFAM" id="SSF46689">
    <property type="entry name" value="Homeodomain-like"/>
    <property type="match status" value="2"/>
</dbReference>
<dbReference type="PANTHER" id="PTHR47504:SF5">
    <property type="entry name" value="RIGHT ORIGIN-BINDING PROTEIN"/>
    <property type="match status" value="1"/>
</dbReference>
<name>A0A7T7XLT0_9SPIR</name>
<dbReference type="GO" id="GO:0003700">
    <property type="term" value="F:DNA-binding transcription factor activity"/>
    <property type="evidence" value="ECO:0007669"/>
    <property type="project" value="InterPro"/>
</dbReference>
<dbReference type="KEGG" id="bhc:JFL75_17800"/>
<evidence type="ECO:0000313" key="7">
    <source>
        <dbReference type="Proteomes" id="UP000595917"/>
    </source>
</evidence>
<keyword evidence="7" id="KW-1185">Reference proteome</keyword>
<dbReference type="InterPro" id="IPR018062">
    <property type="entry name" value="HTH_AraC-typ_CS"/>
</dbReference>
<dbReference type="CDD" id="cd04301">
    <property type="entry name" value="NAT_SF"/>
    <property type="match status" value="1"/>
</dbReference>
<dbReference type="InterPro" id="IPR050959">
    <property type="entry name" value="MarA-like"/>
</dbReference>
<dbReference type="SMART" id="SM00342">
    <property type="entry name" value="HTH_ARAC"/>
    <property type="match status" value="1"/>
</dbReference>
<dbReference type="GO" id="GO:0043565">
    <property type="term" value="F:sequence-specific DNA binding"/>
    <property type="evidence" value="ECO:0007669"/>
    <property type="project" value="InterPro"/>
</dbReference>
<reference evidence="6" key="1">
    <citation type="submission" date="2021-01" db="EMBL/GenBank/DDBJ databases">
        <title>Description of Breznakiella homolactica.</title>
        <authorList>
            <person name="Song Y."/>
            <person name="Brune A."/>
        </authorList>
    </citation>
    <scope>NUCLEOTIDE SEQUENCE</scope>
    <source>
        <strain evidence="6">RmG30</strain>
    </source>
</reference>
<dbReference type="Pfam" id="PF12833">
    <property type="entry name" value="HTH_18"/>
    <property type="match status" value="1"/>
</dbReference>
<keyword evidence="3" id="KW-0804">Transcription</keyword>
<dbReference type="Pfam" id="PF00583">
    <property type="entry name" value="Acetyltransf_1"/>
    <property type="match status" value="1"/>
</dbReference>
<sequence>MEQKTMNNIGKVRAAVGYIENHLTEKLDLETIARGLRYSKYHLHRCFSETLGVTIGDYLQRRRLTEAARRLVFTNEPIIGVALEAGYESQQAFSAAFKSMYKYPPNRFREAGIFYPLQLALDLDENLAAFPPDDAAFERRITFALEEDIPRWMELVRLVADAFPFLDEDEHRRTAEYCIRKKQAFILKEGSRAAGIMIFFRDTGSIGFLGVHPLCRGRGIARAFLDKTMDELLPDRSTITTTTYRAGDKADRGSRTALERLGFTQGELLTEFGYPTQRFSISSRPRNMRQFHG</sequence>
<dbReference type="InterPro" id="IPR000182">
    <property type="entry name" value="GNAT_dom"/>
</dbReference>
<dbReference type="InterPro" id="IPR018060">
    <property type="entry name" value="HTH_AraC"/>
</dbReference>
<evidence type="ECO:0000256" key="3">
    <source>
        <dbReference type="ARBA" id="ARBA00023163"/>
    </source>
</evidence>
<evidence type="ECO:0000313" key="6">
    <source>
        <dbReference type="EMBL" id="QQO08759.1"/>
    </source>
</evidence>
<evidence type="ECO:0000256" key="2">
    <source>
        <dbReference type="ARBA" id="ARBA00023125"/>
    </source>
</evidence>
<dbReference type="PROSITE" id="PS01124">
    <property type="entry name" value="HTH_ARAC_FAMILY_2"/>
    <property type="match status" value="1"/>
</dbReference>
<feature type="domain" description="HTH araC/xylS-type" evidence="4">
    <location>
        <begin position="13"/>
        <end position="111"/>
    </location>
</feature>
<protein>
    <submittedName>
        <fullName evidence="6">GNAT family N-acetyltransferase</fullName>
    </submittedName>
</protein>
<dbReference type="Gene3D" id="3.40.630.30">
    <property type="match status" value="1"/>
</dbReference>
<dbReference type="GO" id="GO:0016747">
    <property type="term" value="F:acyltransferase activity, transferring groups other than amino-acyl groups"/>
    <property type="evidence" value="ECO:0007669"/>
    <property type="project" value="InterPro"/>
</dbReference>
<dbReference type="RefSeq" id="WP_215626065.1">
    <property type="nucleotide sequence ID" value="NZ_CP067089.2"/>
</dbReference>
<dbReference type="EMBL" id="CP067089">
    <property type="protein sequence ID" value="QQO08759.1"/>
    <property type="molecule type" value="Genomic_DNA"/>
</dbReference>
<dbReference type="PROSITE" id="PS51186">
    <property type="entry name" value="GNAT"/>
    <property type="match status" value="1"/>
</dbReference>
<dbReference type="PROSITE" id="PS00041">
    <property type="entry name" value="HTH_ARAC_FAMILY_1"/>
    <property type="match status" value="1"/>
</dbReference>
<dbReference type="SUPFAM" id="SSF55729">
    <property type="entry name" value="Acyl-CoA N-acyltransferases (Nat)"/>
    <property type="match status" value="1"/>
</dbReference>
<keyword evidence="2" id="KW-0238">DNA-binding</keyword>
<proteinExistence type="predicted"/>
<gene>
    <name evidence="6" type="ORF">JFL75_17800</name>
</gene>
<keyword evidence="1" id="KW-0805">Transcription regulation</keyword>
<feature type="domain" description="N-acetyltransferase" evidence="5">
    <location>
        <begin position="141"/>
        <end position="286"/>
    </location>
</feature>
<dbReference type="InterPro" id="IPR009057">
    <property type="entry name" value="Homeodomain-like_sf"/>
</dbReference>
<dbReference type="InterPro" id="IPR016181">
    <property type="entry name" value="Acyl_CoA_acyltransferase"/>
</dbReference>
<dbReference type="PANTHER" id="PTHR47504">
    <property type="entry name" value="RIGHT ORIGIN-BINDING PROTEIN"/>
    <property type="match status" value="1"/>
</dbReference>
<accession>A0A7T7XLT0</accession>
<dbReference type="AlphaFoldDB" id="A0A7T7XLT0"/>
<evidence type="ECO:0000259" key="5">
    <source>
        <dbReference type="PROSITE" id="PS51186"/>
    </source>
</evidence>
<dbReference type="Proteomes" id="UP000595917">
    <property type="component" value="Chromosome"/>
</dbReference>